<keyword evidence="1" id="KW-0677">Repeat</keyword>
<protein>
    <recommendedName>
        <fullName evidence="2">Nephrocystin 3-like N-terminal domain-containing protein</fullName>
    </recommendedName>
</protein>
<evidence type="ECO:0000313" key="3">
    <source>
        <dbReference type="EMBL" id="KAF9442613.1"/>
    </source>
</evidence>
<dbReference type="PANTHER" id="PTHR10039">
    <property type="entry name" value="AMELOGENIN"/>
    <property type="match status" value="1"/>
</dbReference>
<dbReference type="Gene3D" id="3.40.50.300">
    <property type="entry name" value="P-loop containing nucleotide triphosphate hydrolases"/>
    <property type="match status" value="1"/>
</dbReference>
<comment type="caution">
    <text evidence="3">The sequence shown here is derived from an EMBL/GenBank/DDBJ whole genome shotgun (WGS) entry which is preliminary data.</text>
</comment>
<dbReference type="AlphaFoldDB" id="A0A9P6BYN3"/>
<name>A0A9P6BYN3_9AGAR</name>
<evidence type="ECO:0000259" key="2">
    <source>
        <dbReference type="Pfam" id="PF24883"/>
    </source>
</evidence>
<dbReference type="Pfam" id="PF24883">
    <property type="entry name" value="NPHP3_N"/>
    <property type="match status" value="1"/>
</dbReference>
<organism evidence="3 4">
    <name type="scientific">Macrolepiota fuliginosa MF-IS2</name>
    <dbReference type="NCBI Taxonomy" id="1400762"/>
    <lineage>
        <taxon>Eukaryota</taxon>
        <taxon>Fungi</taxon>
        <taxon>Dikarya</taxon>
        <taxon>Basidiomycota</taxon>
        <taxon>Agaricomycotina</taxon>
        <taxon>Agaricomycetes</taxon>
        <taxon>Agaricomycetidae</taxon>
        <taxon>Agaricales</taxon>
        <taxon>Agaricineae</taxon>
        <taxon>Agaricaceae</taxon>
        <taxon>Macrolepiota</taxon>
    </lineage>
</organism>
<reference evidence="3" key="1">
    <citation type="submission" date="2020-11" db="EMBL/GenBank/DDBJ databases">
        <authorList>
            <consortium name="DOE Joint Genome Institute"/>
            <person name="Ahrendt S."/>
            <person name="Riley R."/>
            <person name="Andreopoulos W."/>
            <person name="Labutti K."/>
            <person name="Pangilinan J."/>
            <person name="Ruiz-Duenas F.J."/>
            <person name="Barrasa J.M."/>
            <person name="Sanchez-Garcia M."/>
            <person name="Camarero S."/>
            <person name="Miyauchi S."/>
            <person name="Serrano A."/>
            <person name="Linde D."/>
            <person name="Babiker R."/>
            <person name="Drula E."/>
            <person name="Ayuso-Fernandez I."/>
            <person name="Pacheco R."/>
            <person name="Padilla G."/>
            <person name="Ferreira P."/>
            <person name="Barriuso J."/>
            <person name="Kellner H."/>
            <person name="Castanera R."/>
            <person name="Alfaro M."/>
            <person name="Ramirez L."/>
            <person name="Pisabarro A.G."/>
            <person name="Kuo A."/>
            <person name="Tritt A."/>
            <person name="Lipzen A."/>
            <person name="He G."/>
            <person name="Yan M."/>
            <person name="Ng V."/>
            <person name="Cullen D."/>
            <person name="Martin F."/>
            <person name="Rosso M.-N."/>
            <person name="Henrissat B."/>
            <person name="Hibbett D."/>
            <person name="Martinez A.T."/>
            <person name="Grigoriev I.V."/>
        </authorList>
    </citation>
    <scope>NUCLEOTIDE SEQUENCE</scope>
    <source>
        <strain evidence="3">MF-IS2</strain>
    </source>
</reference>
<accession>A0A9P6BYN3</accession>
<gene>
    <name evidence="3" type="ORF">P691DRAFT_765028</name>
</gene>
<proteinExistence type="predicted"/>
<keyword evidence="4" id="KW-1185">Reference proteome</keyword>
<evidence type="ECO:0000256" key="1">
    <source>
        <dbReference type="ARBA" id="ARBA00022737"/>
    </source>
</evidence>
<evidence type="ECO:0000313" key="4">
    <source>
        <dbReference type="Proteomes" id="UP000807342"/>
    </source>
</evidence>
<dbReference type="EMBL" id="MU151596">
    <property type="protein sequence ID" value="KAF9442613.1"/>
    <property type="molecule type" value="Genomic_DNA"/>
</dbReference>
<dbReference type="Proteomes" id="UP000807342">
    <property type="component" value="Unassembled WGS sequence"/>
</dbReference>
<sequence>MASRPVVSTPPTTAPPSACVCNIAASSVVPLEVPIISTSTTSGVLTSAHRFTIGQLTAFSQNIHSGVTVLHHLSDKAAPIATHGSSARAYPPRCHPDTRKHLRNDVVQWGMGDGSNGRMFWLLGPAAVGKSAVAQTISEEFGETGRLGASFFFSRPNQIDDPDWVIPTLALQLATKHAQYKHILTQYFADNPLILTKNRRTQFRELIIEPFRILMAKYPHTIRGPLLIILDGLDECKDKQAQCELIDLISTHVREVKEFPLQWMICSRPEWYLKSTLSDADFHGVCERKEVEVDDPEARGDVKRLLEAGVDKIRKRYKDRLPDGWPPEHHLWDITSVASGRLGFASFVLRFIEDEEYDDPDGQLQV</sequence>
<dbReference type="InterPro" id="IPR027417">
    <property type="entry name" value="P-loop_NTPase"/>
</dbReference>
<dbReference type="OrthoDB" id="163438at2759"/>
<dbReference type="InterPro" id="IPR056884">
    <property type="entry name" value="NPHP3-like_N"/>
</dbReference>
<feature type="domain" description="Nephrocystin 3-like N-terminal" evidence="2">
    <location>
        <begin position="107"/>
        <end position="268"/>
    </location>
</feature>
<dbReference type="SUPFAM" id="SSF52540">
    <property type="entry name" value="P-loop containing nucleoside triphosphate hydrolases"/>
    <property type="match status" value="1"/>
</dbReference>